<proteinExistence type="predicted"/>
<evidence type="ECO:0000313" key="1">
    <source>
        <dbReference type="EMBL" id="JAH53371.1"/>
    </source>
</evidence>
<sequence length="46" mass="5352">MLAMMCYSVNTLQNTFYDLAQSVFEDLQMFHIRTIAVLLRPLRSAV</sequence>
<protein>
    <submittedName>
        <fullName evidence="1">Uncharacterized protein</fullName>
    </submittedName>
</protein>
<reference evidence="1" key="2">
    <citation type="journal article" date="2015" name="Fish Shellfish Immunol.">
        <title>Early steps in the European eel (Anguilla anguilla)-Vibrio vulnificus interaction in the gills: Role of the RtxA13 toxin.</title>
        <authorList>
            <person name="Callol A."/>
            <person name="Pajuelo D."/>
            <person name="Ebbesson L."/>
            <person name="Teles M."/>
            <person name="MacKenzie S."/>
            <person name="Amaro C."/>
        </authorList>
    </citation>
    <scope>NUCLEOTIDE SEQUENCE</scope>
</reference>
<accession>A0A0E9TIG6</accession>
<reference evidence="1" key="1">
    <citation type="submission" date="2014-11" db="EMBL/GenBank/DDBJ databases">
        <authorList>
            <person name="Amaro Gonzalez C."/>
        </authorList>
    </citation>
    <scope>NUCLEOTIDE SEQUENCE</scope>
</reference>
<organism evidence="1">
    <name type="scientific">Anguilla anguilla</name>
    <name type="common">European freshwater eel</name>
    <name type="synonym">Muraena anguilla</name>
    <dbReference type="NCBI Taxonomy" id="7936"/>
    <lineage>
        <taxon>Eukaryota</taxon>
        <taxon>Metazoa</taxon>
        <taxon>Chordata</taxon>
        <taxon>Craniata</taxon>
        <taxon>Vertebrata</taxon>
        <taxon>Euteleostomi</taxon>
        <taxon>Actinopterygii</taxon>
        <taxon>Neopterygii</taxon>
        <taxon>Teleostei</taxon>
        <taxon>Anguilliformes</taxon>
        <taxon>Anguillidae</taxon>
        <taxon>Anguilla</taxon>
    </lineage>
</organism>
<dbReference type="EMBL" id="GBXM01055206">
    <property type="protein sequence ID" value="JAH53371.1"/>
    <property type="molecule type" value="Transcribed_RNA"/>
</dbReference>
<name>A0A0E9TIG6_ANGAN</name>
<dbReference type="AlphaFoldDB" id="A0A0E9TIG6"/>